<evidence type="ECO:0000313" key="2">
    <source>
        <dbReference type="EMBL" id="CAD7204900.1"/>
    </source>
</evidence>
<dbReference type="AlphaFoldDB" id="A0A7R8VXX2"/>
<reference evidence="2" key="1">
    <citation type="submission" date="2020-11" db="EMBL/GenBank/DDBJ databases">
        <authorList>
            <person name="Tran Van P."/>
        </authorList>
    </citation>
    <scope>NUCLEOTIDE SEQUENCE</scope>
</reference>
<gene>
    <name evidence="2" type="ORF">TDIB3V08_LOCUS11056</name>
</gene>
<evidence type="ECO:0000256" key="1">
    <source>
        <dbReference type="SAM" id="MobiDB-lite"/>
    </source>
</evidence>
<organism evidence="2">
    <name type="scientific">Timema douglasi</name>
    <name type="common">Walking stick</name>
    <dbReference type="NCBI Taxonomy" id="61478"/>
    <lineage>
        <taxon>Eukaryota</taxon>
        <taxon>Metazoa</taxon>
        <taxon>Ecdysozoa</taxon>
        <taxon>Arthropoda</taxon>
        <taxon>Hexapoda</taxon>
        <taxon>Insecta</taxon>
        <taxon>Pterygota</taxon>
        <taxon>Neoptera</taxon>
        <taxon>Polyneoptera</taxon>
        <taxon>Phasmatodea</taxon>
        <taxon>Timematodea</taxon>
        <taxon>Timematoidea</taxon>
        <taxon>Timematidae</taxon>
        <taxon>Timema</taxon>
    </lineage>
</organism>
<feature type="region of interest" description="Disordered" evidence="1">
    <location>
        <begin position="1"/>
        <end position="55"/>
    </location>
</feature>
<dbReference type="PANTHER" id="PTHR47331">
    <property type="entry name" value="PHD-TYPE DOMAIN-CONTAINING PROTEIN"/>
    <property type="match status" value="1"/>
</dbReference>
<dbReference type="PANTHER" id="PTHR47331:SF2">
    <property type="match status" value="1"/>
</dbReference>
<name>A0A7R8VXX2_TIMDO</name>
<accession>A0A7R8VXX2</accession>
<dbReference type="EMBL" id="OA573437">
    <property type="protein sequence ID" value="CAD7204900.1"/>
    <property type="molecule type" value="Genomic_DNA"/>
</dbReference>
<protein>
    <submittedName>
        <fullName evidence="2">Uncharacterized protein</fullName>
    </submittedName>
</protein>
<sequence>MDITSEIETEAKRALEEEDNPEPLARASAPVSTYQMRPNLNDRPKNVTKPQKPVCPKSLSSVVGANTMSPGSRVLCKTNHEISQCKKLQGMKSSLRLRIVFGKRDLIAEELSAAMRHLVELIQRQEFSEEIARLEGRKPCHKEIGRLNPFVDYEYFLRVGGRLFNAKLPFAQKHPLLMPSNNHLTNLTIYESHQKNQHPSPQNFHCMLRKQFWIMMGGICCS</sequence>
<proteinExistence type="predicted"/>